<keyword evidence="3" id="KW-1185">Reference proteome</keyword>
<dbReference type="Proteomes" id="UP001592531">
    <property type="component" value="Unassembled WGS sequence"/>
</dbReference>
<feature type="compositionally biased region" description="Gly residues" evidence="1">
    <location>
        <begin position="207"/>
        <end position="228"/>
    </location>
</feature>
<evidence type="ECO:0000313" key="3">
    <source>
        <dbReference type="Proteomes" id="UP001592531"/>
    </source>
</evidence>
<accession>A0ABV6W4P3</accession>
<reference evidence="2 3" key="1">
    <citation type="submission" date="2024-09" db="EMBL/GenBank/DDBJ databases">
        <authorList>
            <person name="Lee S.D."/>
        </authorList>
    </citation>
    <scope>NUCLEOTIDE SEQUENCE [LARGE SCALE GENOMIC DNA]</scope>
    <source>
        <strain evidence="2 3">N8-3</strain>
    </source>
</reference>
<protein>
    <submittedName>
        <fullName evidence="2">Clp protease N-terminal domain-containing protein</fullName>
    </submittedName>
</protein>
<dbReference type="Gene3D" id="1.10.1780.10">
    <property type="entry name" value="Clp, N-terminal domain"/>
    <property type="match status" value="1"/>
</dbReference>
<evidence type="ECO:0000256" key="1">
    <source>
        <dbReference type="SAM" id="MobiDB-lite"/>
    </source>
</evidence>
<comment type="caution">
    <text evidence="2">The sequence shown here is derived from an EMBL/GenBank/DDBJ whole genome shotgun (WGS) entry which is preliminary data.</text>
</comment>
<dbReference type="GO" id="GO:0006508">
    <property type="term" value="P:proteolysis"/>
    <property type="evidence" value="ECO:0007669"/>
    <property type="project" value="UniProtKB-KW"/>
</dbReference>
<organism evidence="2 3">
    <name type="scientific">Streptacidiphilus cavernicola</name>
    <dbReference type="NCBI Taxonomy" id="3342716"/>
    <lineage>
        <taxon>Bacteria</taxon>
        <taxon>Bacillati</taxon>
        <taxon>Actinomycetota</taxon>
        <taxon>Actinomycetes</taxon>
        <taxon>Kitasatosporales</taxon>
        <taxon>Streptomycetaceae</taxon>
        <taxon>Streptacidiphilus</taxon>
    </lineage>
</organism>
<evidence type="ECO:0000313" key="2">
    <source>
        <dbReference type="EMBL" id="MFC1420975.1"/>
    </source>
</evidence>
<keyword evidence="2" id="KW-0378">Hydrolase</keyword>
<sequence>MSLNLSGSIPGASSGHLAGVGADRFAAEHLAVDRAAVERLERAGALEPVAARARRRAVRAGDAEVDTGHLLHALLESDQRALGLLAQLPTQSTRLMGYLAQRSIGFGRDWRPGEGAGAPRARLSASPGWSRSATAALGRAGLAALIRDGGEPDSLDLLAELVSDPESRAAEVLLGAGVDLAAAAARVRAVAGDREGAGECEESGECDGSGEGVGCVGGRADRAGGGIDDGSDRKDG</sequence>
<name>A0ABV6W4P3_9ACTN</name>
<dbReference type="RefSeq" id="WP_380543277.1">
    <property type="nucleotide sequence ID" value="NZ_JBHFAB010000032.1"/>
</dbReference>
<keyword evidence="2" id="KW-0645">Protease</keyword>
<dbReference type="EMBL" id="JBHFAB010000032">
    <property type="protein sequence ID" value="MFC1420975.1"/>
    <property type="molecule type" value="Genomic_DNA"/>
</dbReference>
<gene>
    <name evidence="2" type="ORF">ACEZDE_30660</name>
</gene>
<feature type="region of interest" description="Disordered" evidence="1">
    <location>
        <begin position="196"/>
        <end position="236"/>
    </location>
</feature>
<proteinExistence type="predicted"/>
<dbReference type="InterPro" id="IPR036628">
    <property type="entry name" value="Clp_N_dom_sf"/>
</dbReference>
<dbReference type="GO" id="GO:0008233">
    <property type="term" value="F:peptidase activity"/>
    <property type="evidence" value="ECO:0007669"/>
    <property type="project" value="UniProtKB-KW"/>
</dbReference>